<dbReference type="AlphaFoldDB" id="A0A9J6DJJ4"/>
<comment type="caution">
    <text evidence="2">The sequence shown here is derived from an EMBL/GenBank/DDBJ whole genome shotgun (WGS) entry which is preliminary data.</text>
</comment>
<feature type="region of interest" description="Disordered" evidence="1">
    <location>
        <begin position="1"/>
        <end position="20"/>
    </location>
</feature>
<reference evidence="2" key="1">
    <citation type="journal article" date="2020" name="Cell">
        <title>Large-Scale Comparative Analyses of Tick Genomes Elucidate Their Genetic Diversity and Vector Capacities.</title>
        <authorList>
            <consortium name="Tick Genome and Microbiome Consortium (TIGMIC)"/>
            <person name="Jia N."/>
            <person name="Wang J."/>
            <person name="Shi W."/>
            <person name="Du L."/>
            <person name="Sun Y."/>
            <person name="Zhan W."/>
            <person name="Jiang J.F."/>
            <person name="Wang Q."/>
            <person name="Zhang B."/>
            <person name="Ji P."/>
            <person name="Bell-Sakyi L."/>
            <person name="Cui X.M."/>
            <person name="Yuan T.T."/>
            <person name="Jiang B.G."/>
            <person name="Yang W.F."/>
            <person name="Lam T.T."/>
            <person name="Chang Q.C."/>
            <person name="Ding S.J."/>
            <person name="Wang X.J."/>
            <person name="Zhu J.G."/>
            <person name="Ruan X.D."/>
            <person name="Zhao L."/>
            <person name="Wei J.T."/>
            <person name="Ye R.Z."/>
            <person name="Que T.C."/>
            <person name="Du C.H."/>
            <person name="Zhou Y.H."/>
            <person name="Cheng J.X."/>
            <person name="Dai P.F."/>
            <person name="Guo W.B."/>
            <person name="Han X.H."/>
            <person name="Huang E.J."/>
            <person name="Li L.F."/>
            <person name="Wei W."/>
            <person name="Gao Y.C."/>
            <person name="Liu J.Z."/>
            <person name="Shao H.Z."/>
            <person name="Wang X."/>
            <person name="Wang C.C."/>
            <person name="Yang T.C."/>
            <person name="Huo Q.B."/>
            <person name="Li W."/>
            <person name="Chen H.Y."/>
            <person name="Chen S.E."/>
            <person name="Zhou L.G."/>
            <person name="Ni X.B."/>
            <person name="Tian J.H."/>
            <person name="Sheng Y."/>
            <person name="Liu T."/>
            <person name="Pan Y.S."/>
            <person name="Xia L.Y."/>
            <person name="Li J."/>
            <person name="Zhao F."/>
            <person name="Cao W.C."/>
        </authorList>
    </citation>
    <scope>NUCLEOTIDE SEQUENCE</scope>
    <source>
        <strain evidence="2">Rmic-2018</strain>
    </source>
</reference>
<dbReference type="EMBL" id="JABSTU010000009">
    <property type="protein sequence ID" value="KAH8022380.1"/>
    <property type="molecule type" value="Genomic_DNA"/>
</dbReference>
<proteinExistence type="predicted"/>
<feature type="region of interest" description="Disordered" evidence="1">
    <location>
        <begin position="259"/>
        <end position="287"/>
    </location>
</feature>
<reference evidence="2" key="2">
    <citation type="submission" date="2021-09" db="EMBL/GenBank/DDBJ databases">
        <authorList>
            <person name="Jia N."/>
            <person name="Wang J."/>
            <person name="Shi W."/>
            <person name="Du L."/>
            <person name="Sun Y."/>
            <person name="Zhan W."/>
            <person name="Jiang J."/>
            <person name="Wang Q."/>
            <person name="Zhang B."/>
            <person name="Ji P."/>
            <person name="Sakyi L.B."/>
            <person name="Cui X."/>
            <person name="Yuan T."/>
            <person name="Jiang B."/>
            <person name="Yang W."/>
            <person name="Lam T.T.-Y."/>
            <person name="Chang Q."/>
            <person name="Ding S."/>
            <person name="Wang X."/>
            <person name="Zhu J."/>
            <person name="Ruan X."/>
            <person name="Zhao L."/>
            <person name="Wei J."/>
            <person name="Que T."/>
            <person name="Du C."/>
            <person name="Cheng J."/>
            <person name="Dai P."/>
            <person name="Han X."/>
            <person name="Huang E."/>
            <person name="Gao Y."/>
            <person name="Liu J."/>
            <person name="Shao H."/>
            <person name="Ye R."/>
            <person name="Li L."/>
            <person name="Wei W."/>
            <person name="Wang X."/>
            <person name="Wang C."/>
            <person name="Huo Q."/>
            <person name="Li W."/>
            <person name="Guo W."/>
            <person name="Chen H."/>
            <person name="Chen S."/>
            <person name="Zhou L."/>
            <person name="Zhou L."/>
            <person name="Ni X."/>
            <person name="Tian J."/>
            <person name="Zhou Y."/>
            <person name="Sheng Y."/>
            <person name="Liu T."/>
            <person name="Pan Y."/>
            <person name="Xia L."/>
            <person name="Li J."/>
            <person name="Zhao F."/>
            <person name="Cao W."/>
        </authorList>
    </citation>
    <scope>NUCLEOTIDE SEQUENCE</scope>
    <source>
        <strain evidence="2">Rmic-2018</strain>
        <tissue evidence="2">Larvae</tissue>
    </source>
</reference>
<evidence type="ECO:0000313" key="2">
    <source>
        <dbReference type="EMBL" id="KAH8022380.1"/>
    </source>
</evidence>
<gene>
    <name evidence="2" type="ORF">HPB51_023667</name>
</gene>
<organism evidence="2 3">
    <name type="scientific">Rhipicephalus microplus</name>
    <name type="common">Cattle tick</name>
    <name type="synonym">Boophilus microplus</name>
    <dbReference type="NCBI Taxonomy" id="6941"/>
    <lineage>
        <taxon>Eukaryota</taxon>
        <taxon>Metazoa</taxon>
        <taxon>Ecdysozoa</taxon>
        <taxon>Arthropoda</taxon>
        <taxon>Chelicerata</taxon>
        <taxon>Arachnida</taxon>
        <taxon>Acari</taxon>
        <taxon>Parasitiformes</taxon>
        <taxon>Ixodida</taxon>
        <taxon>Ixodoidea</taxon>
        <taxon>Ixodidae</taxon>
        <taxon>Rhipicephalinae</taxon>
        <taxon>Rhipicephalus</taxon>
        <taxon>Boophilus</taxon>
    </lineage>
</organism>
<dbReference type="Proteomes" id="UP000821866">
    <property type="component" value="Chromosome 7"/>
</dbReference>
<protein>
    <submittedName>
        <fullName evidence="2">Uncharacterized protein</fullName>
    </submittedName>
</protein>
<name>A0A9J6DJJ4_RHIMP</name>
<sequence>MTDPRLDDEPSDVSEKNENDFGWRIAASRRSCVEKKSSAAANVVPCNSQASSRAAATGGGRRAANATGAFNNCVVEGSRMTQLPEEHENIIIQPRGELNLSKVSTMAIGTAVIEASVLMAEQAIEDVVCPNFTQNIVVVSTREPDNAARYVRIDSFNNVEAEYEANAVGHCSNVCPAPHSVQCRGCGALNPSENHICTPTFKFCGGGHLTGDKTCMKRFQVPMWFGPAEESATGRDWPRRRPWRRQAYTRALETAHSLGVARDPDAARYPGRTAAQSREEYRRAENSERLVPCRQLGPLKPIKQKVP</sequence>
<evidence type="ECO:0000313" key="3">
    <source>
        <dbReference type="Proteomes" id="UP000821866"/>
    </source>
</evidence>
<accession>A0A9J6DJJ4</accession>
<feature type="compositionally biased region" description="Basic and acidic residues" evidence="1">
    <location>
        <begin position="277"/>
        <end position="287"/>
    </location>
</feature>
<keyword evidence="3" id="KW-1185">Reference proteome</keyword>
<evidence type="ECO:0000256" key="1">
    <source>
        <dbReference type="SAM" id="MobiDB-lite"/>
    </source>
</evidence>